<proteinExistence type="inferred from homology"/>
<dbReference type="NCBIfam" id="NF004782">
    <property type="entry name" value="PRK06128.1"/>
    <property type="match status" value="1"/>
</dbReference>
<sequence length="303" mass="32396">MSHPKNDVQSQFEPRDPLTQYPQPPFPRQPQEAPGLASAMQPQPDHGEQSYRGFGRLQGRRALITGGDSGIGRAVAIAYAREGADVAINYLPAEESDAQEVVRLIEAEGRRAVALPGDLRQREFCDDLVARTVHELGGLDILVINAGKQVSQDSIADITDQQFDDTMKVNVYAMFWLCRAAAPHLEPGASIIVTSSIQASKPSKNLLDYAATKAAEVAFAQALSGQLAERGVRVNVVAPGPVWTPLQPSGGQPQSKVQQFGESVPLGRPGQPAELASVYVLLASQESSYMTGAVIPVTGGTLF</sequence>
<keyword evidence="2" id="KW-0560">Oxidoreductase</keyword>
<reference evidence="5" key="1">
    <citation type="journal article" date="2019" name="Int. J. Syst. Evol. Microbiol.">
        <title>The Global Catalogue of Microorganisms (GCM) 10K type strain sequencing project: providing services to taxonomists for standard genome sequencing and annotation.</title>
        <authorList>
            <consortium name="The Broad Institute Genomics Platform"/>
            <consortium name="The Broad Institute Genome Sequencing Center for Infectious Disease"/>
            <person name="Wu L."/>
            <person name="Ma J."/>
        </authorList>
    </citation>
    <scope>NUCLEOTIDE SEQUENCE [LARGE SCALE GENOMIC DNA]</scope>
    <source>
        <strain evidence="5">CGMCC 1.18439</strain>
    </source>
</reference>
<evidence type="ECO:0000313" key="4">
    <source>
        <dbReference type="EMBL" id="GHG03988.1"/>
    </source>
</evidence>
<accession>A0ABQ3K896</accession>
<keyword evidence="5" id="KW-1185">Reference proteome</keyword>
<dbReference type="EMBL" id="BNAL01000018">
    <property type="protein sequence ID" value="GHG03988.1"/>
    <property type="molecule type" value="Genomic_DNA"/>
</dbReference>
<protein>
    <submittedName>
        <fullName evidence="4">NAD(P)-dependent oxidoreductase</fullName>
    </submittedName>
</protein>
<dbReference type="SUPFAM" id="SSF51735">
    <property type="entry name" value="NAD(P)-binding Rossmann-fold domains"/>
    <property type="match status" value="1"/>
</dbReference>
<dbReference type="Proteomes" id="UP000632154">
    <property type="component" value="Unassembled WGS sequence"/>
</dbReference>
<feature type="region of interest" description="Disordered" evidence="3">
    <location>
        <begin position="1"/>
        <end position="52"/>
    </location>
</feature>
<dbReference type="PANTHER" id="PTHR48107">
    <property type="entry name" value="NADPH-DEPENDENT ALDEHYDE REDUCTASE-LIKE PROTEIN, CHLOROPLASTIC-RELATED"/>
    <property type="match status" value="1"/>
</dbReference>
<dbReference type="Pfam" id="PF13561">
    <property type="entry name" value="adh_short_C2"/>
    <property type="match status" value="1"/>
</dbReference>
<evidence type="ECO:0000313" key="5">
    <source>
        <dbReference type="Proteomes" id="UP000632154"/>
    </source>
</evidence>
<dbReference type="RefSeq" id="WP_189643137.1">
    <property type="nucleotide sequence ID" value="NZ_BNAL01000018.1"/>
</dbReference>
<name>A0ABQ3K896_9DEIO</name>
<comment type="similarity">
    <text evidence="1">Belongs to the short-chain dehydrogenases/reductases (SDR) family.</text>
</comment>
<gene>
    <name evidence="4" type="ORF">GCM10017783_15710</name>
</gene>
<dbReference type="Gene3D" id="3.40.50.720">
    <property type="entry name" value="NAD(P)-binding Rossmann-like Domain"/>
    <property type="match status" value="1"/>
</dbReference>
<evidence type="ECO:0000256" key="3">
    <source>
        <dbReference type="SAM" id="MobiDB-lite"/>
    </source>
</evidence>
<comment type="caution">
    <text evidence="4">The sequence shown here is derived from an EMBL/GenBank/DDBJ whole genome shotgun (WGS) entry which is preliminary data.</text>
</comment>
<dbReference type="PANTHER" id="PTHR48107:SF16">
    <property type="entry name" value="NADPH-DEPENDENT ALDEHYDE REDUCTASE 1, CHLOROPLASTIC"/>
    <property type="match status" value="1"/>
</dbReference>
<dbReference type="InterPro" id="IPR002347">
    <property type="entry name" value="SDR_fam"/>
</dbReference>
<evidence type="ECO:0000256" key="1">
    <source>
        <dbReference type="ARBA" id="ARBA00006484"/>
    </source>
</evidence>
<dbReference type="PRINTS" id="PR00081">
    <property type="entry name" value="GDHRDH"/>
</dbReference>
<dbReference type="InterPro" id="IPR036291">
    <property type="entry name" value="NAD(P)-bd_dom_sf"/>
</dbReference>
<organism evidence="4 5">
    <name type="scientific">Deinococcus piscis</name>
    <dbReference type="NCBI Taxonomy" id="394230"/>
    <lineage>
        <taxon>Bacteria</taxon>
        <taxon>Thermotogati</taxon>
        <taxon>Deinococcota</taxon>
        <taxon>Deinococci</taxon>
        <taxon>Deinococcales</taxon>
        <taxon>Deinococcaceae</taxon>
        <taxon>Deinococcus</taxon>
    </lineage>
</organism>
<evidence type="ECO:0000256" key="2">
    <source>
        <dbReference type="ARBA" id="ARBA00023002"/>
    </source>
</evidence>